<keyword evidence="4" id="KW-1185">Reference proteome</keyword>
<accession>A0ABR1V8Z3</accession>
<evidence type="ECO:0000313" key="3">
    <source>
        <dbReference type="EMBL" id="KAK8067643.1"/>
    </source>
</evidence>
<organism evidence="3 4">
    <name type="scientific">Apiospora saccharicola</name>
    <dbReference type="NCBI Taxonomy" id="335842"/>
    <lineage>
        <taxon>Eukaryota</taxon>
        <taxon>Fungi</taxon>
        <taxon>Dikarya</taxon>
        <taxon>Ascomycota</taxon>
        <taxon>Pezizomycotina</taxon>
        <taxon>Sordariomycetes</taxon>
        <taxon>Xylariomycetidae</taxon>
        <taxon>Amphisphaeriales</taxon>
        <taxon>Apiosporaceae</taxon>
        <taxon>Apiospora</taxon>
    </lineage>
</organism>
<feature type="signal peptide" evidence="2">
    <location>
        <begin position="1"/>
        <end position="21"/>
    </location>
</feature>
<dbReference type="EMBL" id="JAQQWM010000004">
    <property type="protein sequence ID" value="KAK8067643.1"/>
    <property type="molecule type" value="Genomic_DNA"/>
</dbReference>
<evidence type="ECO:0000313" key="4">
    <source>
        <dbReference type="Proteomes" id="UP001446871"/>
    </source>
</evidence>
<evidence type="ECO:0000256" key="1">
    <source>
        <dbReference type="SAM" id="MobiDB-lite"/>
    </source>
</evidence>
<gene>
    <name evidence="3" type="ORF">PG996_006755</name>
</gene>
<feature type="chain" id="PRO_5045869964" evidence="2">
    <location>
        <begin position="22"/>
        <end position="216"/>
    </location>
</feature>
<protein>
    <submittedName>
        <fullName evidence="3">Uncharacterized protein</fullName>
    </submittedName>
</protein>
<keyword evidence="2" id="KW-0732">Signal</keyword>
<sequence length="216" mass="22803">MFTAKIALTLAAMAGLVVINASPIDPQLPQKPEIGPVATFKPSEGIKFMYSSEVNGITLYWFGEDEEAAAALNNGNVTEPELPPLPQQQFNKRCGSNAVTCSYSHAIPRPAACKGLFKSLRYSSISLPDAPRSVCADYDGPVLRRLGHRGQGASATTSCGPPPTWSTTNASTTGPSRGLTWPGTCCSVIPVLPSACRTGRPGVIEEGENMGADYPF</sequence>
<dbReference type="Proteomes" id="UP001446871">
    <property type="component" value="Unassembled WGS sequence"/>
</dbReference>
<comment type="caution">
    <text evidence="3">The sequence shown here is derived from an EMBL/GenBank/DDBJ whole genome shotgun (WGS) entry which is preliminary data.</text>
</comment>
<feature type="compositionally biased region" description="Polar residues" evidence="1">
    <location>
        <begin position="153"/>
        <end position="175"/>
    </location>
</feature>
<evidence type="ECO:0000256" key="2">
    <source>
        <dbReference type="SAM" id="SignalP"/>
    </source>
</evidence>
<reference evidence="3 4" key="1">
    <citation type="submission" date="2023-01" db="EMBL/GenBank/DDBJ databases">
        <title>Analysis of 21 Apiospora genomes using comparative genomics revels a genus with tremendous synthesis potential of carbohydrate active enzymes and secondary metabolites.</title>
        <authorList>
            <person name="Sorensen T."/>
        </authorList>
    </citation>
    <scope>NUCLEOTIDE SEQUENCE [LARGE SCALE GENOMIC DNA]</scope>
    <source>
        <strain evidence="3 4">CBS 83171</strain>
    </source>
</reference>
<name>A0ABR1V8Z3_9PEZI</name>
<feature type="region of interest" description="Disordered" evidence="1">
    <location>
        <begin position="147"/>
        <end position="176"/>
    </location>
</feature>
<proteinExistence type="predicted"/>